<protein>
    <submittedName>
        <fullName evidence="6">Hydride transferase 1</fullName>
    </submittedName>
</protein>
<keyword evidence="2" id="KW-0288">FMN</keyword>
<keyword evidence="4" id="KW-0503">Monooxygenase</keyword>
<dbReference type="InterPro" id="IPR050172">
    <property type="entry name" value="SsuD_RutA_monooxygenase"/>
</dbReference>
<keyword evidence="1" id="KW-0285">Flavoprotein</keyword>
<name>A0A6J4TIH5_9BACT</name>
<evidence type="ECO:0000313" key="6">
    <source>
        <dbReference type="EMBL" id="CAA9523388.1"/>
    </source>
</evidence>
<dbReference type="GO" id="GO:0046306">
    <property type="term" value="P:alkanesulfonate catabolic process"/>
    <property type="evidence" value="ECO:0007669"/>
    <property type="project" value="TreeGrafter"/>
</dbReference>
<dbReference type="GO" id="GO:0008726">
    <property type="term" value="F:alkanesulfonate monooxygenase activity"/>
    <property type="evidence" value="ECO:0007669"/>
    <property type="project" value="TreeGrafter"/>
</dbReference>
<keyword evidence="6" id="KW-0808">Transferase</keyword>
<proteinExistence type="predicted"/>
<dbReference type="Pfam" id="PF00296">
    <property type="entry name" value="Bac_luciferase"/>
    <property type="match status" value="1"/>
</dbReference>
<evidence type="ECO:0000256" key="3">
    <source>
        <dbReference type="ARBA" id="ARBA00023002"/>
    </source>
</evidence>
<dbReference type="Gene3D" id="3.20.20.30">
    <property type="entry name" value="Luciferase-like domain"/>
    <property type="match status" value="1"/>
</dbReference>
<dbReference type="PANTHER" id="PTHR42847">
    <property type="entry name" value="ALKANESULFONATE MONOOXYGENASE"/>
    <property type="match status" value="1"/>
</dbReference>
<dbReference type="InterPro" id="IPR036661">
    <property type="entry name" value="Luciferase-like_sf"/>
</dbReference>
<dbReference type="AlphaFoldDB" id="A0A6J4TIH5"/>
<dbReference type="InterPro" id="IPR011251">
    <property type="entry name" value="Luciferase-like_dom"/>
</dbReference>
<evidence type="ECO:0000256" key="1">
    <source>
        <dbReference type="ARBA" id="ARBA00022630"/>
    </source>
</evidence>
<feature type="domain" description="Luciferase-like" evidence="5">
    <location>
        <begin position="2"/>
        <end position="238"/>
    </location>
</feature>
<accession>A0A6J4TIH5</accession>
<dbReference type="EMBL" id="CADCWE010000019">
    <property type="protein sequence ID" value="CAA9523388.1"/>
    <property type="molecule type" value="Genomic_DNA"/>
</dbReference>
<dbReference type="PANTHER" id="PTHR42847:SF4">
    <property type="entry name" value="ALKANESULFONATE MONOOXYGENASE-RELATED"/>
    <property type="match status" value="1"/>
</dbReference>
<gene>
    <name evidence="6" type="ORF">AVDCRST_MAG73-320</name>
</gene>
<dbReference type="SUPFAM" id="SSF51679">
    <property type="entry name" value="Bacterial luciferase-like"/>
    <property type="match status" value="1"/>
</dbReference>
<dbReference type="GO" id="GO:0016740">
    <property type="term" value="F:transferase activity"/>
    <property type="evidence" value="ECO:0007669"/>
    <property type="project" value="UniProtKB-KW"/>
</dbReference>
<evidence type="ECO:0000259" key="5">
    <source>
        <dbReference type="Pfam" id="PF00296"/>
    </source>
</evidence>
<keyword evidence="3" id="KW-0560">Oxidoreductase</keyword>
<reference evidence="6" key="1">
    <citation type="submission" date="2020-02" db="EMBL/GenBank/DDBJ databases">
        <authorList>
            <person name="Meier V. D."/>
        </authorList>
    </citation>
    <scope>NUCLEOTIDE SEQUENCE</scope>
    <source>
        <strain evidence="6">AVDCRST_MAG73</strain>
    </source>
</reference>
<evidence type="ECO:0000256" key="4">
    <source>
        <dbReference type="ARBA" id="ARBA00023033"/>
    </source>
</evidence>
<sequence>MRYGVSFPNFGDGVSARSLADLAAEAEAVGWDGFFLWDHLFAFMPGPVPAVDPWIALAAIALKTERVQIGPMVTPLPRRRPVKLARETATLDHLSGGRLVLGVGIGAAPFEWDYLAEETDAKIRGAMLDEGLEVLTGLWRGEPFRHRGPHYRVAGDGGDAEWGAVCFPPPVQRPRIPIWVAGTWPRKPPFRRAARWDGVFPIKNDGQMTPDDVREMVGYVAAHRGTERDPNAPFEVVIGGASDAGAAGTRTVAPLAEAGATWWVEGIDPWRFGYADGAPWPVEAMHGRIRKGPPRG</sequence>
<organism evidence="6">
    <name type="scientific">uncultured Thermomicrobiales bacterium</name>
    <dbReference type="NCBI Taxonomy" id="1645740"/>
    <lineage>
        <taxon>Bacteria</taxon>
        <taxon>Pseudomonadati</taxon>
        <taxon>Thermomicrobiota</taxon>
        <taxon>Thermomicrobia</taxon>
        <taxon>Thermomicrobiales</taxon>
        <taxon>environmental samples</taxon>
    </lineage>
</organism>
<evidence type="ECO:0000256" key="2">
    <source>
        <dbReference type="ARBA" id="ARBA00022643"/>
    </source>
</evidence>